<dbReference type="InterPro" id="IPR016186">
    <property type="entry name" value="C-type_lectin-like/link_sf"/>
</dbReference>
<dbReference type="InterPro" id="IPR036179">
    <property type="entry name" value="Ig-like_dom_sf"/>
</dbReference>
<keyword evidence="3" id="KW-0472">Membrane</keyword>
<accession>A0A8S3UPY8</accession>
<name>A0A8S3UPY8_MYTED</name>
<keyword evidence="3" id="KW-1133">Transmembrane helix</keyword>
<dbReference type="SMART" id="SM00409">
    <property type="entry name" value="IG"/>
    <property type="match status" value="1"/>
</dbReference>
<reference evidence="6" key="1">
    <citation type="submission" date="2021-03" db="EMBL/GenBank/DDBJ databases">
        <authorList>
            <person name="Bekaert M."/>
        </authorList>
    </citation>
    <scope>NUCLEOTIDE SEQUENCE</scope>
</reference>
<dbReference type="OrthoDB" id="6157716at2759"/>
<dbReference type="InterPro" id="IPR050111">
    <property type="entry name" value="C-type_lectin/snaclec_domain"/>
</dbReference>
<keyword evidence="1" id="KW-1015">Disulfide bond</keyword>
<dbReference type="InterPro" id="IPR007110">
    <property type="entry name" value="Ig-like_dom"/>
</dbReference>
<dbReference type="PROSITE" id="PS50835">
    <property type="entry name" value="IG_LIKE"/>
    <property type="match status" value="1"/>
</dbReference>
<organism evidence="6 7">
    <name type="scientific">Mytilus edulis</name>
    <name type="common">Blue mussel</name>
    <dbReference type="NCBI Taxonomy" id="6550"/>
    <lineage>
        <taxon>Eukaryota</taxon>
        <taxon>Metazoa</taxon>
        <taxon>Spiralia</taxon>
        <taxon>Lophotrochozoa</taxon>
        <taxon>Mollusca</taxon>
        <taxon>Bivalvia</taxon>
        <taxon>Autobranchia</taxon>
        <taxon>Pteriomorphia</taxon>
        <taxon>Mytilida</taxon>
        <taxon>Mytiloidea</taxon>
        <taxon>Mytilidae</taxon>
        <taxon>Mytilinae</taxon>
        <taxon>Mytilus</taxon>
    </lineage>
</organism>
<dbReference type="PANTHER" id="PTHR22803">
    <property type="entry name" value="MANNOSE, PHOSPHOLIPASE, LECTIN RECEPTOR RELATED"/>
    <property type="match status" value="1"/>
</dbReference>
<evidence type="ECO:0000259" key="4">
    <source>
        <dbReference type="PROSITE" id="PS50041"/>
    </source>
</evidence>
<evidence type="ECO:0000256" key="3">
    <source>
        <dbReference type="SAM" id="Phobius"/>
    </source>
</evidence>
<dbReference type="CDD" id="cd00096">
    <property type="entry name" value="Ig"/>
    <property type="match status" value="1"/>
</dbReference>
<evidence type="ECO:0000256" key="1">
    <source>
        <dbReference type="ARBA" id="ARBA00023157"/>
    </source>
</evidence>
<dbReference type="SUPFAM" id="SSF56436">
    <property type="entry name" value="C-type lectin-like"/>
    <property type="match status" value="1"/>
</dbReference>
<dbReference type="InterPro" id="IPR018378">
    <property type="entry name" value="C-type_lectin_CS"/>
</dbReference>
<evidence type="ECO:0000256" key="2">
    <source>
        <dbReference type="SAM" id="Coils"/>
    </source>
</evidence>
<dbReference type="SUPFAM" id="SSF48726">
    <property type="entry name" value="Immunoglobulin"/>
    <property type="match status" value="1"/>
</dbReference>
<evidence type="ECO:0000313" key="7">
    <source>
        <dbReference type="Proteomes" id="UP000683360"/>
    </source>
</evidence>
<protein>
    <submittedName>
        <fullName evidence="6">Uncharacterized protein</fullName>
    </submittedName>
</protein>
<dbReference type="InterPro" id="IPR013783">
    <property type="entry name" value="Ig-like_fold"/>
</dbReference>
<evidence type="ECO:0000313" key="6">
    <source>
        <dbReference type="EMBL" id="CAG2247874.1"/>
    </source>
</evidence>
<dbReference type="Pfam" id="PF00059">
    <property type="entry name" value="Lectin_C"/>
    <property type="match status" value="1"/>
</dbReference>
<dbReference type="SMART" id="SM00034">
    <property type="entry name" value="CLECT"/>
    <property type="match status" value="1"/>
</dbReference>
<feature type="coiled-coil region" evidence="2">
    <location>
        <begin position="264"/>
        <end position="291"/>
    </location>
</feature>
<keyword evidence="2" id="KW-0175">Coiled coil</keyword>
<feature type="transmembrane region" description="Helical" evidence="3">
    <location>
        <begin position="312"/>
        <end position="336"/>
    </location>
</feature>
<evidence type="ECO:0000259" key="5">
    <source>
        <dbReference type="PROSITE" id="PS50835"/>
    </source>
</evidence>
<feature type="domain" description="C-type lectin" evidence="4">
    <location>
        <begin position="38"/>
        <end position="150"/>
    </location>
</feature>
<gene>
    <name evidence="6" type="ORF">MEDL_59769</name>
</gene>
<dbReference type="Proteomes" id="UP000683360">
    <property type="component" value="Unassembled WGS sequence"/>
</dbReference>
<comment type="caution">
    <text evidence="6">The sequence shown here is derived from an EMBL/GenBank/DDBJ whole genome shotgun (WGS) entry which is preliminary data.</text>
</comment>
<dbReference type="InterPro" id="IPR003599">
    <property type="entry name" value="Ig_sub"/>
</dbReference>
<proteinExistence type="predicted"/>
<feature type="domain" description="Ig-like" evidence="5">
    <location>
        <begin position="140"/>
        <end position="231"/>
    </location>
</feature>
<dbReference type="Gene3D" id="3.10.100.10">
    <property type="entry name" value="Mannose-Binding Protein A, subunit A"/>
    <property type="match status" value="1"/>
</dbReference>
<dbReference type="EMBL" id="CAJPWZ010002917">
    <property type="protein sequence ID" value="CAG2247874.1"/>
    <property type="molecule type" value="Genomic_DNA"/>
</dbReference>
<dbReference type="AlphaFoldDB" id="A0A8S3UPY8"/>
<dbReference type="InterPro" id="IPR016187">
    <property type="entry name" value="CTDL_fold"/>
</dbReference>
<dbReference type="InterPro" id="IPR001304">
    <property type="entry name" value="C-type_lectin-like"/>
</dbReference>
<dbReference type="PROSITE" id="PS50041">
    <property type="entry name" value="C_TYPE_LECTIN_2"/>
    <property type="match status" value="1"/>
</dbReference>
<dbReference type="Gene3D" id="2.60.40.10">
    <property type="entry name" value="Immunoglobulins"/>
    <property type="match status" value="1"/>
</dbReference>
<dbReference type="PROSITE" id="PS00615">
    <property type="entry name" value="C_TYPE_LECTIN_1"/>
    <property type="match status" value="1"/>
</dbReference>
<sequence length="377" mass="42539">MNFPVSLSVVLTRHELCKDFDTSNTMGILTCSEGWNLHGSKCYKLDTEMRNFTNSKKFCKNLNAEMIMPKTAEENSVLPKIGEWFWIGLIDHNKTITLNWTWNDGAKLESSDRWANGEPNDDDSPEECIISGPTGWADVPCTGNKTTVCQKKPDIIADEDESVTLTCDVKYKEDITKLFWTRSIDDTSVIVSEYAKGGNVTLPSLVFEHVKWTDEGLYKCHVTTISGLTLTDETSLFINATNMCPCTCEYRRKLEYWGSKIIPNRTKEELLKELESELQKIKKELAVNKTQLSSSIRRRTSAPDKRKSSETMGLAGAAFICIVVGVVVLVDLLSLVKFVKSTITSWNFKKIGEKAKDKKRKIIDINKRKTQTSESSA</sequence>
<keyword evidence="7" id="KW-1185">Reference proteome</keyword>
<keyword evidence="3" id="KW-0812">Transmembrane</keyword>